<dbReference type="InterPro" id="IPR050523">
    <property type="entry name" value="AKR_Detox_Biosynth"/>
</dbReference>
<dbReference type="PANTHER" id="PTHR43364">
    <property type="entry name" value="NADH-SPECIFIC METHYLGLYOXAL REDUCTASE-RELATED"/>
    <property type="match status" value="1"/>
</dbReference>
<dbReference type="PANTHER" id="PTHR43364:SF4">
    <property type="entry name" value="NAD(P)-LINKED OXIDOREDUCTASE SUPERFAMILY PROTEIN"/>
    <property type="match status" value="1"/>
</dbReference>
<organism evidence="4 5">
    <name type="scientific">Stichopus japonicus</name>
    <name type="common">Sea cucumber</name>
    <dbReference type="NCBI Taxonomy" id="307972"/>
    <lineage>
        <taxon>Eukaryota</taxon>
        <taxon>Metazoa</taxon>
        <taxon>Echinodermata</taxon>
        <taxon>Eleutherozoa</taxon>
        <taxon>Echinozoa</taxon>
        <taxon>Holothuroidea</taxon>
        <taxon>Aspidochirotacea</taxon>
        <taxon>Aspidochirotida</taxon>
        <taxon>Stichopodidae</taxon>
        <taxon>Apostichopus</taxon>
    </lineage>
</organism>
<evidence type="ECO:0000256" key="1">
    <source>
        <dbReference type="ARBA" id="ARBA00023002"/>
    </source>
</evidence>
<gene>
    <name evidence="4" type="ORF">BSL78_25501</name>
</gene>
<dbReference type="STRING" id="307972.A0A2G8JPM8"/>
<feature type="domain" description="NADP-dependent oxidoreductase" evidence="3">
    <location>
        <begin position="19"/>
        <end position="87"/>
    </location>
</feature>
<proteinExistence type="inferred from homology"/>
<comment type="similarity">
    <text evidence="2">Belongs to the aldo/keto reductase family. Aldo/keto reductase 2 subfamily.</text>
</comment>
<dbReference type="Proteomes" id="UP000230750">
    <property type="component" value="Unassembled WGS sequence"/>
</dbReference>
<dbReference type="Gene3D" id="3.20.20.100">
    <property type="entry name" value="NADP-dependent oxidoreductase domain"/>
    <property type="match status" value="1"/>
</dbReference>
<evidence type="ECO:0000313" key="5">
    <source>
        <dbReference type="Proteomes" id="UP000230750"/>
    </source>
</evidence>
<keyword evidence="5" id="KW-1185">Reference proteome</keyword>
<evidence type="ECO:0000259" key="3">
    <source>
        <dbReference type="Pfam" id="PF00248"/>
    </source>
</evidence>
<name>A0A2G8JPM8_STIJA</name>
<reference evidence="4 5" key="1">
    <citation type="journal article" date="2017" name="PLoS Biol.">
        <title>The sea cucumber genome provides insights into morphological evolution and visceral regeneration.</title>
        <authorList>
            <person name="Zhang X."/>
            <person name="Sun L."/>
            <person name="Yuan J."/>
            <person name="Sun Y."/>
            <person name="Gao Y."/>
            <person name="Zhang L."/>
            <person name="Li S."/>
            <person name="Dai H."/>
            <person name="Hamel J.F."/>
            <person name="Liu C."/>
            <person name="Yu Y."/>
            <person name="Liu S."/>
            <person name="Lin W."/>
            <person name="Guo K."/>
            <person name="Jin S."/>
            <person name="Xu P."/>
            <person name="Storey K.B."/>
            <person name="Huan P."/>
            <person name="Zhang T."/>
            <person name="Zhou Y."/>
            <person name="Zhang J."/>
            <person name="Lin C."/>
            <person name="Li X."/>
            <person name="Xing L."/>
            <person name="Huo D."/>
            <person name="Sun M."/>
            <person name="Wang L."/>
            <person name="Mercier A."/>
            <person name="Li F."/>
            <person name="Yang H."/>
            <person name="Xiang J."/>
        </authorList>
    </citation>
    <scope>NUCLEOTIDE SEQUENCE [LARGE SCALE GENOMIC DNA]</scope>
    <source>
        <strain evidence="4">Shaxun</strain>
        <tissue evidence="4">Muscle</tissue>
    </source>
</reference>
<dbReference type="Pfam" id="PF00248">
    <property type="entry name" value="Aldo_ket_red"/>
    <property type="match status" value="1"/>
</dbReference>
<protein>
    <recommendedName>
        <fullName evidence="3">NADP-dependent oxidoreductase domain-containing protein</fullName>
    </recommendedName>
</protein>
<accession>A0A2G8JPM8</accession>
<dbReference type="InterPro" id="IPR023210">
    <property type="entry name" value="NADP_OxRdtase_dom"/>
</dbReference>
<comment type="caution">
    <text evidence="4">The sequence shown here is derived from an EMBL/GenBank/DDBJ whole genome shotgun (WGS) entry which is preliminary data.</text>
</comment>
<sequence>MINFADPLLDWEPLRRDTSHFGDLVRAGKVRYIGGSNVSSWQFQKIIDYNKFHGLNKWITLQTQYSLLVRDPETEFTDVCKIEGLGFCYRGVH</sequence>
<dbReference type="SUPFAM" id="SSF51430">
    <property type="entry name" value="NAD(P)-linked oxidoreductase"/>
    <property type="match status" value="1"/>
</dbReference>
<dbReference type="GO" id="GO:0016491">
    <property type="term" value="F:oxidoreductase activity"/>
    <property type="evidence" value="ECO:0007669"/>
    <property type="project" value="UniProtKB-KW"/>
</dbReference>
<evidence type="ECO:0000256" key="2">
    <source>
        <dbReference type="ARBA" id="ARBA00038157"/>
    </source>
</evidence>
<dbReference type="AlphaFoldDB" id="A0A2G8JPM8"/>
<dbReference type="OrthoDB" id="48988at2759"/>
<keyword evidence="1" id="KW-0560">Oxidoreductase</keyword>
<dbReference type="EMBL" id="MRZV01001470">
    <property type="protein sequence ID" value="PIK37670.1"/>
    <property type="molecule type" value="Genomic_DNA"/>
</dbReference>
<evidence type="ECO:0000313" key="4">
    <source>
        <dbReference type="EMBL" id="PIK37670.1"/>
    </source>
</evidence>
<dbReference type="InterPro" id="IPR036812">
    <property type="entry name" value="NAD(P)_OxRdtase_dom_sf"/>
</dbReference>